<feature type="domain" description="DUF1254" evidence="2">
    <location>
        <begin position="68"/>
        <end position="196"/>
    </location>
</feature>
<evidence type="ECO:0000259" key="1">
    <source>
        <dbReference type="Pfam" id="PF06742"/>
    </source>
</evidence>
<dbReference type="InParanoid" id="A0A4R6QLJ1"/>
<protein>
    <recommendedName>
        <fullName evidence="5">DUF1254 domain-containing protein</fullName>
    </recommendedName>
</protein>
<dbReference type="AlphaFoldDB" id="A0A4R6QLJ1"/>
<sequence length="460" mass="50934">MSVVARPGPRRLKRWLLGLAALAVVLALLLYAKAGELRLGAETYLYGYPLVMMDLTRAHAARTQGPENRLLRVRSFPGAGFRDVVRPNVDTLYTTAFIDMAQGPWVFEMPPNTLRYELMPFMDAWTNVFAAPGTRLNGGQGARLLLAGADWQGEVPPGLSLVRAPTRIVWLIGRTQTRGEADYPPVHRLQEGLTLRHLADWQTGRTAAEPAWKAEPTSSPPIVQMRAMATTEFFARLARLMVDNPPATEDTPMLQKLARLGIAPGRAPDWTPPQRATMVLARWLAERRVARELASPHGLVNGWSTPPALLGRYGQDYNTRAVVAMVGLGANLPADAMYPSARVDGQGRPLNGSRRYRLHFRAGALPPVRAFWSVTAYGADDFLIANAPRRHALGDRDPLVFNADGSLDLWLQAEAPTQAPISNWLPVRRGQDFLLNARLYWPAPEALDGRWTMPAVERLD</sequence>
<dbReference type="Pfam" id="PF06863">
    <property type="entry name" value="DUF1254"/>
    <property type="match status" value="1"/>
</dbReference>
<evidence type="ECO:0008006" key="5">
    <source>
        <dbReference type="Google" id="ProtNLM"/>
    </source>
</evidence>
<evidence type="ECO:0000313" key="3">
    <source>
        <dbReference type="EMBL" id="TDP63479.1"/>
    </source>
</evidence>
<dbReference type="PANTHER" id="PTHR36509">
    <property type="entry name" value="BLL3101 PROTEIN"/>
    <property type="match status" value="1"/>
</dbReference>
<dbReference type="Proteomes" id="UP000295361">
    <property type="component" value="Unassembled WGS sequence"/>
</dbReference>
<accession>A0A4R6QLJ1</accession>
<organism evidence="3 4">
    <name type="scientific">Roseateles toxinivorans</name>
    <dbReference type="NCBI Taxonomy" id="270368"/>
    <lineage>
        <taxon>Bacteria</taxon>
        <taxon>Pseudomonadati</taxon>
        <taxon>Pseudomonadota</taxon>
        <taxon>Betaproteobacteria</taxon>
        <taxon>Burkholderiales</taxon>
        <taxon>Sphaerotilaceae</taxon>
        <taxon>Roseateles</taxon>
    </lineage>
</organism>
<name>A0A4R6QLJ1_9BURK</name>
<dbReference type="Gene3D" id="2.60.120.600">
    <property type="entry name" value="Domain of unknown function DUF1214, C-terminal domain"/>
    <property type="match status" value="1"/>
</dbReference>
<dbReference type="Gene3D" id="2.60.40.1610">
    <property type="entry name" value="Domain of unknown function DUF1254"/>
    <property type="match status" value="1"/>
</dbReference>
<gene>
    <name evidence="3" type="ORF">DES47_105485</name>
</gene>
<proteinExistence type="predicted"/>
<dbReference type="InterPro" id="IPR037049">
    <property type="entry name" value="DUF1214_C_sf"/>
</dbReference>
<reference evidence="3 4" key="1">
    <citation type="submission" date="2019-03" db="EMBL/GenBank/DDBJ databases">
        <title>Genomic Encyclopedia of Type Strains, Phase IV (KMG-IV): sequencing the most valuable type-strain genomes for metagenomic binning, comparative biology and taxonomic classification.</title>
        <authorList>
            <person name="Goeker M."/>
        </authorList>
    </citation>
    <scope>NUCLEOTIDE SEQUENCE [LARGE SCALE GENOMIC DNA]</scope>
    <source>
        <strain evidence="3 4">DSM 16998</strain>
    </source>
</reference>
<dbReference type="InterPro" id="IPR010679">
    <property type="entry name" value="DUF1254"/>
</dbReference>
<dbReference type="PANTHER" id="PTHR36509:SF2">
    <property type="entry name" value="BLL3101 PROTEIN"/>
    <property type="match status" value="1"/>
</dbReference>
<dbReference type="SUPFAM" id="SSF160935">
    <property type="entry name" value="VPA0735-like"/>
    <property type="match status" value="1"/>
</dbReference>
<evidence type="ECO:0000313" key="4">
    <source>
        <dbReference type="Proteomes" id="UP000295361"/>
    </source>
</evidence>
<dbReference type="InterPro" id="IPR010621">
    <property type="entry name" value="DUF1214"/>
</dbReference>
<feature type="domain" description="DUF1214" evidence="1">
    <location>
        <begin position="336"/>
        <end position="443"/>
    </location>
</feature>
<keyword evidence="4" id="KW-1185">Reference proteome</keyword>
<comment type="caution">
    <text evidence="3">The sequence shown here is derived from an EMBL/GenBank/DDBJ whole genome shotgun (WGS) entry which is preliminary data.</text>
</comment>
<dbReference type="InterPro" id="IPR037050">
    <property type="entry name" value="DUF1254_sf"/>
</dbReference>
<dbReference type="EMBL" id="SNXS01000005">
    <property type="protein sequence ID" value="TDP63479.1"/>
    <property type="molecule type" value="Genomic_DNA"/>
</dbReference>
<dbReference type="Pfam" id="PF06742">
    <property type="entry name" value="DUF1214"/>
    <property type="match status" value="1"/>
</dbReference>
<evidence type="ECO:0000259" key="2">
    <source>
        <dbReference type="Pfam" id="PF06863"/>
    </source>
</evidence>